<organism evidence="2">
    <name type="scientific">Brassica cretica</name>
    <name type="common">Mustard</name>
    <dbReference type="NCBI Taxonomy" id="69181"/>
    <lineage>
        <taxon>Eukaryota</taxon>
        <taxon>Viridiplantae</taxon>
        <taxon>Streptophyta</taxon>
        <taxon>Embryophyta</taxon>
        <taxon>Tracheophyta</taxon>
        <taxon>Spermatophyta</taxon>
        <taxon>Magnoliopsida</taxon>
        <taxon>eudicotyledons</taxon>
        <taxon>Gunneridae</taxon>
        <taxon>Pentapetalae</taxon>
        <taxon>rosids</taxon>
        <taxon>malvids</taxon>
        <taxon>Brassicales</taxon>
        <taxon>Brassicaceae</taxon>
        <taxon>Brassiceae</taxon>
        <taxon>Brassica</taxon>
    </lineage>
</organism>
<proteinExistence type="predicted"/>
<dbReference type="InterPro" id="IPR053307">
    <property type="entry name" value="Mitochondrial_IM_protease"/>
</dbReference>
<accession>A0A8S9K7E4</accession>
<evidence type="ECO:0000313" key="2">
    <source>
        <dbReference type="EMBL" id="KAF2590524.1"/>
    </source>
</evidence>
<keyword evidence="1" id="KW-0472">Membrane</keyword>
<gene>
    <name evidence="2" type="ORF">F2Q70_00038046</name>
</gene>
<dbReference type="PANTHER" id="PTHR47040:SF3">
    <property type="entry name" value="PEPTIDASE S26 DOMAIN-CONTAINING PROTEIN"/>
    <property type="match status" value="1"/>
</dbReference>
<feature type="transmembrane region" description="Helical" evidence="1">
    <location>
        <begin position="21"/>
        <end position="40"/>
    </location>
</feature>
<dbReference type="PANTHER" id="PTHR47040">
    <property type="entry name" value="OSJNBA0068L06.9 PROTEIN"/>
    <property type="match status" value="1"/>
</dbReference>
<protein>
    <submittedName>
        <fullName evidence="2">Uncharacterized protein</fullName>
    </submittedName>
</protein>
<keyword evidence="1" id="KW-0812">Transmembrane</keyword>
<keyword evidence="1" id="KW-1133">Transmembrane helix</keyword>
<name>A0A8S9K7E4_BRACR</name>
<dbReference type="AlphaFoldDB" id="A0A8S9K7E4"/>
<sequence length="99" mass="11314">MAYISNWVRYMVHKLEYSLTLGLKVSLSLSLALCLPWLWLQAGGRVIDREFISVVMKNLLYGRITYIHSVKGEGMAPTMGSHDNTLLVRKLPDVDTRYV</sequence>
<dbReference type="EMBL" id="QGKY02000190">
    <property type="protein sequence ID" value="KAF2590524.1"/>
    <property type="molecule type" value="Genomic_DNA"/>
</dbReference>
<comment type="caution">
    <text evidence="2">The sequence shown here is derived from an EMBL/GenBank/DDBJ whole genome shotgun (WGS) entry which is preliminary data.</text>
</comment>
<reference evidence="2" key="1">
    <citation type="submission" date="2019-12" db="EMBL/GenBank/DDBJ databases">
        <title>Genome sequencing and annotation of Brassica cretica.</title>
        <authorList>
            <person name="Studholme D.J."/>
            <person name="Sarris P.F."/>
        </authorList>
    </citation>
    <scope>NUCLEOTIDE SEQUENCE</scope>
    <source>
        <strain evidence="2">PFS-102/07</strain>
        <tissue evidence="2">Leaf</tissue>
    </source>
</reference>
<evidence type="ECO:0000256" key="1">
    <source>
        <dbReference type="SAM" id="Phobius"/>
    </source>
</evidence>